<comment type="similarity">
    <text evidence="2">Belongs to the mitochondrial carrier (TC 2.A.29) family.</text>
</comment>
<organism evidence="8 9">
    <name type="scientific">Ditylenchus dipsaci</name>
    <dbReference type="NCBI Taxonomy" id="166011"/>
    <lineage>
        <taxon>Eukaryota</taxon>
        <taxon>Metazoa</taxon>
        <taxon>Ecdysozoa</taxon>
        <taxon>Nematoda</taxon>
        <taxon>Chromadorea</taxon>
        <taxon>Rhabditida</taxon>
        <taxon>Tylenchina</taxon>
        <taxon>Tylenchomorpha</taxon>
        <taxon>Sphaerularioidea</taxon>
        <taxon>Anguinidae</taxon>
        <taxon>Anguininae</taxon>
        <taxon>Ditylenchus</taxon>
    </lineage>
</organism>
<keyword evidence="4" id="KW-0999">Mitochondrion inner membrane</keyword>
<dbReference type="Proteomes" id="UP000887574">
    <property type="component" value="Unplaced"/>
</dbReference>
<evidence type="ECO:0000256" key="1">
    <source>
        <dbReference type="ARBA" id="ARBA00004448"/>
    </source>
</evidence>
<reference evidence="9" key="1">
    <citation type="submission" date="2022-11" db="UniProtKB">
        <authorList>
            <consortium name="WormBaseParasite"/>
        </authorList>
    </citation>
    <scope>IDENTIFICATION</scope>
</reference>
<dbReference type="AlphaFoldDB" id="A0A915E4G3"/>
<name>A0A915E4G3_9BILA</name>
<dbReference type="WBParaSite" id="jg26092.2">
    <property type="protein sequence ID" value="jg26092.2"/>
    <property type="gene ID" value="jg26092"/>
</dbReference>
<dbReference type="Gene3D" id="1.50.40.10">
    <property type="entry name" value="Mitochondrial carrier domain"/>
    <property type="match status" value="1"/>
</dbReference>
<evidence type="ECO:0000313" key="9">
    <source>
        <dbReference type="WBParaSite" id="jg26092.2"/>
    </source>
</evidence>
<dbReference type="InterPro" id="IPR051028">
    <property type="entry name" value="Mito_Solute_Carrier"/>
</dbReference>
<keyword evidence="6" id="KW-0496">Mitochondrion</keyword>
<evidence type="ECO:0000256" key="2">
    <source>
        <dbReference type="ARBA" id="ARBA00006375"/>
    </source>
</evidence>
<sequence length="71" mass="7715">MMSLEGNSRLMAAFSIPCEIISGACGGACQVIVTNPLEIVKIRLQVVGEVLESQRGYRLVLCETWVCCLLV</sequence>
<dbReference type="PANTHER" id="PTHR45678:SF9">
    <property type="entry name" value="CALCIUM-BINDING MITOCHONDRIAL CARRIER PROTEIN ARALAR1"/>
    <property type="match status" value="1"/>
</dbReference>
<evidence type="ECO:0000256" key="3">
    <source>
        <dbReference type="ARBA" id="ARBA00022692"/>
    </source>
</evidence>
<dbReference type="InterPro" id="IPR023395">
    <property type="entry name" value="MCP_dom_sf"/>
</dbReference>
<dbReference type="Pfam" id="PF00153">
    <property type="entry name" value="Mito_carr"/>
    <property type="match status" value="1"/>
</dbReference>
<dbReference type="GO" id="GO:0005313">
    <property type="term" value="F:L-glutamate transmembrane transporter activity"/>
    <property type="evidence" value="ECO:0007669"/>
    <property type="project" value="TreeGrafter"/>
</dbReference>
<dbReference type="GO" id="GO:0043490">
    <property type="term" value="P:malate-aspartate shuttle"/>
    <property type="evidence" value="ECO:0007669"/>
    <property type="project" value="TreeGrafter"/>
</dbReference>
<evidence type="ECO:0000256" key="7">
    <source>
        <dbReference type="ARBA" id="ARBA00023136"/>
    </source>
</evidence>
<keyword evidence="7" id="KW-0472">Membrane</keyword>
<comment type="subcellular location">
    <subcellularLocation>
        <location evidence="1">Mitochondrion inner membrane</location>
        <topology evidence="1">Multi-pass membrane protein</topology>
    </subcellularLocation>
</comment>
<dbReference type="GO" id="GO:0005743">
    <property type="term" value="C:mitochondrial inner membrane"/>
    <property type="evidence" value="ECO:0007669"/>
    <property type="project" value="UniProtKB-SubCell"/>
</dbReference>
<evidence type="ECO:0000313" key="8">
    <source>
        <dbReference type="Proteomes" id="UP000887574"/>
    </source>
</evidence>
<keyword evidence="3" id="KW-0812">Transmembrane</keyword>
<dbReference type="SUPFAM" id="SSF103506">
    <property type="entry name" value="Mitochondrial carrier"/>
    <property type="match status" value="1"/>
</dbReference>
<evidence type="ECO:0000256" key="5">
    <source>
        <dbReference type="ARBA" id="ARBA00022989"/>
    </source>
</evidence>
<accession>A0A915E4G3</accession>
<proteinExistence type="inferred from homology"/>
<evidence type="ECO:0000256" key="4">
    <source>
        <dbReference type="ARBA" id="ARBA00022792"/>
    </source>
</evidence>
<keyword evidence="5" id="KW-1133">Transmembrane helix</keyword>
<dbReference type="PANTHER" id="PTHR45678">
    <property type="entry name" value="MITOCHONDRIAL 2-OXODICARBOXYLATE CARRIER 1-RELATED"/>
    <property type="match status" value="1"/>
</dbReference>
<dbReference type="GO" id="GO:0015183">
    <property type="term" value="F:L-aspartate transmembrane transporter activity"/>
    <property type="evidence" value="ECO:0007669"/>
    <property type="project" value="TreeGrafter"/>
</dbReference>
<keyword evidence="8" id="KW-1185">Reference proteome</keyword>
<dbReference type="InterPro" id="IPR018108">
    <property type="entry name" value="MCP_transmembrane"/>
</dbReference>
<evidence type="ECO:0000256" key="6">
    <source>
        <dbReference type="ARBA" id="ARBA00023128"/>
    </source>
</evidence>
<protein>
    <submittedName>
        <fullName evidence="9">Uncharacterized protein</fullName>
    </submittedName>
</protein>